<evidence type="ECO:0000256" key="1">
    <source>
        <dbReference type="SAM" id="SignalP"/>
    </source>
</evidence>
<dbReference type="Pfam" id="PF13416">
    <property type="entry name" value="SBP_bac_8"/>
    <property type="match status" value="1"/>
</dbReference>
<dbReference type="AlphaFoldDB" id="A0A317ZP51"/>
<dbReference type="Proteomes" id="UP000246722">
    <property type="component" value="Unassembled WGS sequence"/>
</dbReference>
<evidence type="ECO:0000313" key="2">
    <source>
        <dbReference type="EMBL" id="PXA68261.1"/>
    </source>
</evidence>
<feature type="chain" id="PRO_5016281483" description="Sugar ABC transporter substrate-binding protein" evidence="1">
    <location>
        <begin position="28"/>
        <end position="422"/>
    </location>
</feature>
<sequence>MKKKLAFVASVGVVALALTGCSGSSSADPKTIELWTSWSEGEATAETLDPLIQAWADDKGYTVNQTNFTYDQIHEKLIASAAGGNLPDVVWGLPEYVGEFSKLGILADVSDAWDSWGDADQVSDAVKSSMTVDGQVVGFPYETTARAYLVHDDLLAAANVQVPTTWDDVLAVGSKVQDATDSSFYGLTGAGVREPQELLVYLAQQGLSIAEEQDGGGFANTWNDNPDELAKATEVFEFYQDLLASGSVNENSATYGWEDTDENFATGLTASFVTGNWMAERETTNADTMGDVSVHPIPYPTDGEPATYIESKPIFTMANSDSLEASTELAQQFASEEWQTAAFADRSSLSSVSTDSKWSKDFAALLDTGVTYPPISLGEVTQDMIDALAMVLQDDQSPEDAAIWLGDAINEALETSGDAAGS</sequence>
<protein>
    <recommendedName>
        <fullName evidence="4">Sugar ABC transporter substrate-binding protein</fullName>
    </recommendedName>
</protein>
<dbReference type="PANTHER" id="PTHR43649">
    <property type="entry name" value="ARABINOSE-BINDING PROTEIN-RELATED"/>
    <property type="match status" value="1"/>
</dbReference>
<accession>A0A317ZP51</accession>
<dbReference type="RefSeq" id="WP_110127930.1">
    <property type="nucleotide sequence ID" value="NZ_QHLY01000012.1"/>
</dbReference>
<proteinExistence type="predicted"/>
<gene>
    <name evidence="2" type="ORF">CTB96_16705</name>
</gene>
<organism evidence="2 3">
    <name type="scientific">Cryobacterium arcticum</name>
    <dbReference type="NCBI Taxonomy" id="670052"/>
    <lineage>
        <taxon>Bacteria</taxon>
        <taxon>Bacillati</taxon>
        <taxon>Actinomycetota</taxon>
        <taxon>Actinomycetes</taxon>
        <taxon>Micrococcales</taxon>
        <taxon>Microbacteriaceae</taxon>
        <taxon>Cryobacterium</taxon>
    </lineage>
</organism>
<dbReference type="InterPro" id="IPR050490">
    <property type="entry name" value="Bact_solute-bd_prot1"/>
</dbReference>
<keyword evidence="1" id="KW-0732">Signal</keyword>
<dbReference type="PANTHER" id="PTHR43649:SF12">
    <property type="entry name" value="DIACETYLCHITOBIOSE BINDING PROTEIN DASA"/>
    <property type="match status" value="1"/>
</dbReference>
<dbReference type="PROSITE" id="PS51257">
    <property type="entry name" value="PROKAR_LIPOPROTEIN"/>
    <property type="match status" value="1"/>
</dbReference>
<comment type="caution">
    <text evidence="2">The sequence shown here is derived from an EMBL/GenBank/DDBJ whole genome shotgun (WGS) entry which is preliminary data.</text>
</comment>
<reference evidence="2 3" key="1">
    <citation type="submission" date="2018-05" db="EMBL/GenBank/DDBJ databases">
        <title>Genetic diversity of glacier-inhabiting Cryobacterium bacteria in China and description of Cryobacterium mengkeensis sp. nov. and Arthrobacter glacialis sp. nov.</title>
        <authorList>
            <person name="Liu Q."/>
            <person name="Xin Y.-H."/>
        </authorList>
    </citation>
    <scope>NUCLEOTIDE SEQUENCE [LARGE SCALE GENOMIC DNA]</scope>
    <source>
        <strain evidence="2 3">SK-1</strain>
    </source>
</reference>
<dbReference type="InterPro" id="IPR006059">
    <property type="entry name" value="SBP"/>
</dbReference>
<evidence type="ECO:0008006" key="4">
    <source>
        <dbReference type="Google" id="ProtNLM"/>
    </source>
</evidence>
<feature type="signal peptide" evidence="1">
    <location>
        <begin position="1"/>
        <end position="27"/>
    </location>
</feature>
<name>A0A317ZP51_9MICO</name>
<keyword evidence="3" id="KW-1185">Reference proteome</keyword>
<evidence type="ECO:0000313" key="3">
    <source>
        <dbReference type="Proteomes" id="UP000246722"/>
    </source>
</evidence>
<dbReference type="Gene3D" id="3.40.190.10">
    <property type="entry name" value="Periplasmic binding protein-like II"/>
    <property type="match status" value="1"/>
</dbReference>
<dbReference type="OrthoDB" id="9780991at2"/>
<dbReference type="EMBL" id="QHLY01000012">
    <property type="protein sequence ID" value="PXA68261.1"/>
    <property type="molecule type" value="Genomic_DNA"/>
</dbReference>
<dbReference type="SUPFAM" id="SSF53850">
    <property type="entry name" value="Periplasmic binding protein-like II"/>
    <property type="match status" value="1"/>
</dbReference>